<dbReference type="Gene3D" id="3.50.50.60">
    <property type="entry name" value="FAD/NAD(P)-binding domain"/>
    <property type="match status" value="1"/>
</dbReference>
<evidence type="ECO:0000259" key="3">
    <source>
        <dbReference type="Pfam" id="PF00890"/>
    </source>
</evidence>
<dbReference type="Proteomes" id="UP000019249">
    <property type="component" value="Unassembled WGS sequence"/>
</dbReference>
<protein>
    <recommendedName>
        <fullName evidence="3">FAD-dependent oxidoreductase 2 FAD-binding domain-containing protein</fullName>
    </recommendedName>
</protein>
<keyword evidence="5" id="KW-1185">Reference proteome</keyword>
<dbReference type="InterPro" id="IPR003953">
    <property type="entry name" value="FAD-dep_OxRdtase_2_FAD-bd"/>
</dbReference>
<sequence length="33" mass="3462">MNYQFDVIVIGSGVSGTAVAYALNAAGKKSCYY</sequence>
<organism evidence="4 5">
    <name type="scientific">Listeria floridensis FSL S10-1187</name>
    <dbReference type="NCBI Taxonomy" id="1265817"/>
    <lineage>
        <taxon>Bacteria</taxon>
        <taxon>Bacillati</taxon>
        <taxon>Bacillota</taxon>
        <taxon>Bacilli</taxon>
        <taxon>Bacillales</taxon>
        <taxon>Listeriaceae</taxon>
        <taxon>Listeria</taxon>
    </lineage>
</organism>
<keyword evidence="1" id="KW-0285">Flavoprotein</keyword>
<dbReference type="Pfam" id="PF00890">
    <property type="entry name" value="FAD_binding_2"/>
    <property type="match status" value="1"/>
</dbReference>
<dbReference type="SUPFAM" id="SSF51905">
    <property type="entry name" value="FAD/NAD(P)-binding domain"/>
    <property type="match status" value="1"/>
</dbReference>
<feature type="domain" description="FAD-dependent oxidoreductase 2 FAD-binding" evidence="3">
    <location>
        <begin position="6"/>
        <end position="30"/>
    </location>
</feature>
<name>A0ABP3B0I2_9LIST</name>
<dbReference type="EMBL" id="AODF01000005">
    <property type="protein sequence ID" value="EUJ33384.1"/>
    <property type="molecule type" value="Genomic_DNA"/>
</dbReference>
<reference evidence="4 5" key="1">
    <citation type="journal article" date="2014" name="Int. J. Syst. Evol. Microbiol.">
        <title>Listeria floridensis sp. nov., Listeria aquatica sp. nov., Listeria cornellensis sp. nov., Listeria riparia sp. nov. and Listeria grandensis sp. nov., from agricultural and natural environments.</title>
        <authorList>
            <person name="den Bakker H.C."/>
            <person name="Warchocki S."/>
            <person name="Wright E.M."/>
            <person name="Allred A.F."/>
            <person name="Ahlstrom C."/>
            <person name="Manuel C.S."/>
            <person name="Stasiewicz M.J."/>
            <person name="Burrell A."/>
            <person name="Roof S."/>
            <person name="Strawn L."/>
            <person name="Fortes E.D."/>
            <person name="Nightingale K.K."/>
            <person name="Kephart D."/>
            <person name="Wiedmann M."/>
        </authorList>
    </citation>
    <scope>NUCLEOTIDE SEQUENCE [LARGE SCALE GENOMIC DNA]</scope>
    <source>
        <strain evidence="4 5">FSL S10-1187</strain>
    </source>
</reference>
<evidence type="ECO:0000313" key="5">
    <source>
        <dbReference type="Proteomes" id="UP000019249"/>
    </source>
</evidence>
<evidence type="ECO:0000256" key="1">
    <source>
        <dbReference type="ARBA" id="ARBA00022630"/>
    </source>
</evidence>
<keyword evidence="2" id="KW-0560">Oxidoreductase</keyword>
<evidence type="ECO:0000313" key="4">
    <source>
        <dbReference type="EMBL" id="EUJ33384.1"/>
    </source>
</evidence>
<accession>A0ABP3B0I2</accession>
<evidence type="ECO:0000256" key="2">
    <source>
        <dbReference type="ARBA" id="ARBA00023002"/>
    </source>
</evidence>
<gene>
    <name evidence="4" type="ORF">MFLO_03600</name>
</gene>
<dbReference type="InterPro" id="IPR036188">
    <property type="entry name" value="FAD/NAD-bd_sf"/>
</dbReference>
<comment type="caution">
    <text evidence="4">The sequence shown here is derived from an EMBL/GenBank/DDBJ whole genome shotgun (WGS) entry which is preliminary data.</text>
</comment>
<proteinExistence type="predicted"/>